<dbReference type="EMBL" id="VYXB01007945">
    <property type="protein sequence ID" value="NWS19898.1"/>
    <property type="molecule type" value="Genomic_DNA"/>
</dbReference>
<keyword evidence="10" id="KW-1003">Cell membrane</keyword>
<dbReference type="GO" id="GO:0030154">
    <property type="term" value="P:cell differentiation"/>
    <property type="evidence" value="ECO:0007669"/>
    <property type="project" value="UniProtKB-ARBA"/>
</dbReference>
<keyword evidence="9" id="KW-0813">Transport</keyword>
<feature type="transmembrane region" description="Helical" evidence="23">
    <location>
        <begin position="181"/>
        <end position="206"/>
    </location>
</feature>
<comment type="similarity">
    <text evidence="8 23">Belongs to the tetraspanin (TM4SF) family.</text>
</comment>
<keyword evidence="25" id="KW-1185">Reference proteome</keyword>
<feature type="transmembrane region" description="Helical" evidence="23">
    <location>
        <begin position="60"/>
        <end position="84"/>
    </location>
</feature>
<evidence type="ECO:0000313" key="25">
    <source>
        <dbReference type="Proteomes" id="UP000525089"/>
    </source>
</evidence>
<dbReference type="Proteomes" id="UP000525089">
    <property type="component" value="Unassembled WGS sequence"/>
</dbReference>
<evidence type="ECO:0000256" key="10">
    <source>
        <dbReference type="ARBA" id="ARBA00022475"/>
    </source>
</evidence>
<reference evidence="24 25" key="1">
    <citation type="submission" date="2019-09" db="EMBL/GenBank/DDBJ databases">
        <title>Bird 10,000 Genomes (B10K) Project - Family phase.</title>
        <authorList>
            <person name="Zhang G."/>
        </authorList>
    </citation>
    <scope>NUCLEOTIDE SEQUENCE [LARGE SCALE GENOMIC DNA]</scope>
    <source>
        <strain evidence="24">B10K-DU-001-72</strain>
        <tissue evidence="24">Muscle</tissue>
    </source>
</reference>
<sequence>CGVALIAIGIYAQVALGKVLVVSSGSSAGTPVAILVLGVIIFFISFFGCCGAWKESYCMVTTFAVLLSIIFLVEIAAAIAGYVFKDKVSSVLKEGLQEAMNKYGEDPVVTEVLDDLQREFNCCGAINYTDWASIKQFQANDTVPRSCCRVNTTTCNVHPSPETVYAKGCVQSVEGWMKTKILVVAAVALGIAFFEILGIIFACCLMRGIRSGYEVM</sequence>
<keyword evidence="16 23" id="KW-0472">Membrane</keyword>
<dbReference type="SUPFAM" id="SSF48652">
    <property type="entry name" value="Tetraspanin"/>
    <property type="match status" value="1"/>
</dbReference>
<keyword evidence="11" id="KW-0964">Secreted</keyword>
<dbReference type="PROSITE" id="PS00421">
    <property type="entry name" value="TM4_1"/>
    <property type="match status" value="1"/>
</dbReference>
<proteinExistence type="inferred from homology"/>
<evidence type="ECO:0000256" key="22">
    <source>
        <dbReference type="ARBA" id="ARBA00046382"/>
    </source>
</evidence>
<keyword evidence="18" id="KW-0325">Glycoprotein</keyword>
<evidence type="ECO:0000256" key="7">
    <source>
        <dbReference type="ARBA" id="ARBA00004651"/>
    </source>
</evidence>
<evidence type="ECO:0000256" key="8">
    <source>
        <dbReference type="ARBA" id="ARBA00006840"/>
    </source>
</evidence>
<evidence type="ECO:0000256" key="1">
    <source>
        <dbReference type="ARBA" id="ARBA00004107"/>
    </source>
</evidence>
<keyword evidence="12 23" id="KW-0812">Transmembrane</keyword>
<evidence type="ECO:0000256" key="5">
    <source>
        <dbReference type="ARBA" id="ARBA00004550"/>
    </source>
</evidence>
<evidence type="ECO:0000256" key="9">
    <source>
        <dbReference type="ARBA" id="ARBA00022448"/>
    </source>
</evidence>
<dbReference type="GO" id="GO:0009986">
    <property type="term" value="C:cell surface"/>
    <property type="evidence" value="ECO:0007669"/>
    <property type="project" value="UniProtKB-SubCell"/>
</dbReference>
<dbReference type="InterPro" id="IPR018503">
    <property type="entry name" value="Tetraspanin_CS"/>
</dbReference>
<evidence type="ECO:0000256" key="20">
    <source>
        <dbReference type="ARBA" id="ARBA00023288"/>
    </source>
</evidence>
<evidence type="ECO:0000256" key="19">
    <source>
        <dbReference type="ARBA" id="ARBA00023228"/>
    </source>
</evidence>
<dbReference type="GO" id="GO:0005576">
    <property type="term" value="C:extracellular region"/>
    <property type="evidence" value="ECO:0007669"/>
    <property type="project" value="UniProtKB-SubCell"/>
</dbReference>
<evidence type="ECO:0000256" key="18">
    <source>
        <dbReference type="ARBA" id="ARBA00023180"/>
    </source>
</evidence>
<dbReference type="GO" id="GO:0015031">
    <property type="term" value="P:protein transport"/>
    <property type="evidence" value="ECO:0007669"/>
    <property type="project" value="UniProtKB-KW"/>
</dbReference>
<evidence type="ECO:0000256" key="2">
    <source>
        <dbReference type="ARBA" id="ARBA00004155"/>
    </source>
</evidence>
<keyword evidence="19" id="KW-0458">Lysosome</keyword>
<dbReference type="Gene3D" id="1.10.1450.10">
    <property type="entry name" value="Tetraspanin"/>
    <property type="match status" value="1"/>
</dbReference>
<keyword evidence="20" id="KW-0449">Lipoprotein</keyword>
<evidence type="ECO:0000256" key="14">
    <source>
        <dbReference type="ARBA" id="ARBA00022927"/>
    </source>
</evidence>
<evidence type="ECO:0000256" key="15">
    <source>
        <dbReference type="ARBA" id="ARBA00022989"/>
    </source>
</evidence>
<dbReference type="InterPro" id="IPR008952">
    <property type="entry name" value="Tetraspanin_EC2_sf"/>
</dbReference>
<keyword evidence="13" id="KW-0967">Endosome</keyword>
<dbReference type="PRINTS" id="PR00259">
    <property type="entry name" value="TMFOUR"/>
</dbReference>
<dbReference type="InterPro" id="IPR018499">
    <property type="entry name" value="Tetraspanin/Peripherin"/>
</dbReference>
<comment type="function">
    <text evidence="21">Functions as a cell surface receptor for TIMP1 and plays a role in the activation of cellular signaling cascades. Plays a role in the activation of ITGB1 and integrin signaling, leading to the activation of AKT, FAK/PTK2 and MAP kinases. Promotes cell survival, reorganization of the actin cytoskeleton, cell adhesion, spreading and migration, via its role in the activation of AKT and FAK/PTK2. Plays a role in VEGFA signaling via its role in regulating the internalization of KDR/VEGFR2. Plays a role in intracellular vesicular transport processes, and is required for normal trafficking of the PMEL luminal domain that is essential for the development and maturation of melanocytes. Plays a role in the adhesion of leukocytes onto endothelial cells via its role in the regulation of SELP trafficking. May play a role in mast cell degranulation in response to Ms4a2/FceRI stimulation, but not in mast cell degranulation in response to other stimuli.</text>
</comment>
<dbReference type="PANTHER" id="PTHR19282">
    <property type="entry name" value="TETRASPANIN"/>
    <property type="match status" value="1"/>
</dbReference>
<feature type="non-terminal residue" evidence="24">
    <location>
        <position position="1"/>
    </location>
</feature>
<dbReference type="PIRSF" id="PIRSF002419">
    <property type="entry name" value="Tetraspanin"/>
    <property type="match status" value="1"/>
</dbReference>
<dbReference type="GO" id="GO:0005886">
    <property type="term" value="C:plasma membrane"/>
    <property type="evidence" value="ECO:0007669"/>
    <property type="project" value="UniProtKB-SubCell"/>
</dbReference>
<evidence type="ECO:0000256" key="4">
    <source>
        <dbReference type="ARBA" id="ARBA00004241"/>
    </source>
</evidence>
<evidence type="ECO:0000256" key="12">
    <source>
        <dbReference type="ARBA" id="ARBA00022692"/>
    </source>
</evidence>
<evidence type="ECO:0000256" key="11">
    <source>
        <dbReference type="ARBA" id="ARBA00022525"/>
    </source>
</evidence>
<comment type="subunit">
    <text evidence="22">Interacts with TIMP1 and ITGB1 and recruits TIMP1 to ITGB1. Interacts with CD9. Identified in a complex with CD9 and ITGB3. Interacts with PMEL. Interacts with KDR/VEGFR2; identified in a complex with ITGB1 and KDR/VEGFR2 and is required to recruit KDR to ITGB1 complexes. Interacts with SYT7.</text>
</comment>
<dbReference type="AlphaFoldDB" id="A0A7K5DHU6"/>
<evidence type="ECO:0000256" key="6">
    <source>
        <dbReference type="ARBA" id="ARBA00004559"/>
    </source>
</evidence>
<dbReference type="InterPro" id="IPR000301">
    <property type="entry name" value="Tetraspanin_animals"/>
</dbReference>
<dbReference type="GO" id="GO:0042470">
    <property type="term" value="C:melanosome"/>
    <property type="evidence" value="ECO:0007669"/>
    <property type="project" value="UniProtKB-SubCell"/>
</dbReference>
<dbReference type="FunFam" id="1.10.1450.10:FF:000019">
    <property type="entry name" value="Tetraspanin"/>
    <property type="match status" value="1"/>
</dbReference>
<evidence type="ECO:0000256" key="3">
    <source>
        <dbReference type="ARBA" id="ARBA00004223"/>
    </source>
</evidence>
<dbReference type="PANTHER" id="PTHR19282:SF456">
    <property type="entry name" value="CD63 MOLECULE"/>
    <property type="match status" value="1"/>
</dbReference>
<evidence type="ECO:0000256" key="23">
    <source>
        <dbReference type="RuleBase" id="RU361218"/>
    </source>
</evidence>
<feature type="non-terminal residue" evidence="24">
    <location>
        <position position="216"/>
    </location>
</feature>
<organism evidence="24 25">
    <name type="scientific">Pachyramphus minor</name>
    <dbReference type="NCBI Taxonomy" id="369605"/>
    <lineage>
        <taxon>Eukaryota</taxon>
        <taxon>Metazoa</taxon>
        <taxon>Chordata</taxon>
        <taxon>Craniata</taxon>
        <taxon>Vertebrata</taxon>
        <taxon>Euteleostomi</taxon>
        <taxon>Archelosauria</taxon>
        <taxon>Archosauria</taxon>
        <taxon>Dinosauria</taxon>
        <taxon>Saurischia</taxon>
        <taxon>Theropoda</taxon>
        <taxon>Coelurosauria</taxon>
        <taxon>Aves</taxon>
        <taxon>Neognathae</taxon>
        <taxon>Neoaves</taxon>
        <taxon>Telluraves</taxon>
        <taxon>Australaves</taxon>
        <taxon>Passeriformes</taxon>
        <taxon>Tyrannidae</taxon>
        <taxon>Pachyramphus</taxon>
    </lineage>
</organism>
<accession>A0A7K5DHU6</accession>
<keyword evidence="14" id="KW-0653">Protein transport</keyword>
<dbReference type="GO" id="GO:0031902">
    <property type="term" value="C:late endosome membrane"/>
    <property type="evidence" value="ECO:0007669"/>
    <property type="project" value="UniProtKB-SubCell"/>
</dbReference>
<comment type="caution">
    <text evidence="23">Lacks conserved residue(s) required for the propagation of feature annotation.</text>
</comment>
<comment type="caution">
    <text evidence="24">The sequence shown here is derived from an EMBL/GenBank/DDBJ whole genome shotgun (WGS) entry which is preliminary data.</text>
</comment>
<evidence type="ECO:0000313" key="24">
    <source>
        <dbReference type="EMBL" id="NWS19898.1"/>
    </source>
</evidence>
<dbReference type="GO" id="GO:0005771">
    <property type="term" value="C:multivesicular body"/>
    <property type="evidence" value="ECO:0007669"/>
    <property type="project" value="UniProtKB-SubCell"/>
</dbReference>
<keyword evidence="15 23" id="KW-1133">Transmembrane helix</keyword>
<dbReference type="GO" id="GO:0005765">
    <property type="term" value="C:lysosomal membrane"/>
    <property type="evidence" value="ECO:0007669"/>
    <property type="project" value="UniProtKB-SubCell"/>
</dbReference>
<dbReference type="GO" id="GO:1900746">
    <property type="term" value="P:regulation of vascular endothelial growth factor signaling pathway"/>
    <property type="evidence" value="ECO:0007669"/>
    <property type="project" value="TreeGrafter"/>
</dbReference>
<evidence type="ECO:0000256" key="13">
    <source>
        <dbReference type="ARBA" id="ARBA00022753"/>
    </source>
</evidence>
<comment type="subcellular location">
    <subcellularLocation>
        <location evidence="7">Cell membrane</location>
        <topology evidence="7">Multi-pass membrane protein</topology>
    </subcellularLocation>
    <subcellularLocation>
        <location evidence="4">Cell surface</location>
    </subcellularLocation>
    <subcellularLocation>
        <location evidence="6">Endosome</location>
        <location evidence="6">Multivesicular body</location>
    </subcellularLocation>
    <subcellularLocation>
        <location evidence="1">Late endosome membrane</location>
        <topology evidence="1">Multi-pass membrane protein</topology>
    </subcellularLocation>
    <subcellularLocation>
        <location evidence="2">Lysosome membrane</location>
        <topology evidence="2">Multi-pass membrane protein</topology>
    </subcellularLocation>
    <subcellularLocation>
        <location evidence="3">Melanosome</location>
    </subcellularLocation>
    <subcellularLocation>
        <location evidence="23">Membrane</location>
        <topology evidence="23">Multi-pass membrane protein</topology>
    </subcellularLocation>
    <subcellularLocation>
        <location evidence="5">Secreted</location>
        <location evidence="5">Extracellular exosome</location>
    </subcellularLocation>
</comment>
<evidence type="ECO:0000256" key="17">
    <source>
        <dbReference type="ARBA" id="ARBA00023139"/>
    </source>
</evidence>
<gene>
    <name evidence="24" type="primary">Cd63</name>
    <name evidence="24" type="ORF">PACMIN_R14959</name>
</gene>
<name>A0A7K5DHU6_9TYRA</name>
<feature type="transmembrane region" description="Helical" evidence="23">
    <location>
        <begin position="33"/>
        <end position="53"/>
    </location>
</feature>
<evidence type="ECO:0000256" key="21">
    <source>
        <dbReference type="ARBA" id="ARBA00043922"/>
    </source>
</evidence>
<evidence type="ECO:0000256" key="16">
    <source>
        <dbReference type="ARBA" id="ARBA00023136"/>
    </source>
</evidence>
<protein>
    <recommendedName>
        <fullName evidence="23">Tetraspanin</fullName>
    </recommendedName>
</protein>
<keyword evidence="17" id="KW-0564">Palmitate</keyword>
<dbReference type="Pfam" id="PF00335">
    <property type="entry name" value="Tetraspanin"/>
    <property type="match status" value="1"/>
</dbReference>